<proteinExistence type="inferred from homology"/>
<organism evidence="3 4">
    <name type="scientific">Bradyrhizobium japonicum</name>
    <dbReference type="NCBI Taxonomy" id="375"/>
    <lineage>
        <taxon>Bacteria</taxon>
        <taxon>Pseudomonadati</taxon>
        <taxon>Pseudomonadota</taxon>
        <taxon>Alphaproteobacteria</taxon>
        <taxon>Hyphomicrobiales</taxon>
        <taxon>Nitrobacteraceae</taxon>
        <taxon>Bradyrhizobium</taxon>
    </lineage>
</organism>
<dbReference type="Gene3D" id="3.40.50.12370">
    <property type="match status" value="1"/>
</dbReference>
<accession>A0A1Y2JLR2</accession>
<comment type="caution">
    <text evidence="3">The sequence shown here is derived from an EMBL/GenBank/DDBJ whole genome shotgun (WGS) entry which is preliminary data.</text>
</comment>
<evidence type="ECO:0000256" key="1">
    <source>
        <dbReference type="ARBA" id="ARBA00008791"/>
    </source>
</evidence>
<dbReference type="InterPro" id="IPR006015">
    <property type="entry name" value="Universal_stress_UspA"/>
</dbReference>
<dbReference type="Pfam" id="PF00582">
    <property type="entry name" value="Usp"/>
    <property type="match status" value="1"/>
</dbReference>
<protein>
    <recommendedName>
        <fullName evidence="2">UspA domain-containing protein</fullName>
    </recommendedName>
</protein>
<dbReference type="PANTHER" id="PTHR46268:SF15">
    <property type="entry name" value="UNIVERSAL STRESS PROTEIN HP_0031"/>
    <property type="match status" value="1"/>
</dbReference>
<evidence type="ECO:0000313" key="3">
    <source>
        <dbReference type="EMBL" id="OSJ30434.1"/>
    </source>
</evidence>
<dbReference type="SUPFAM" id="SSF52402">
    <property type="entry name" value="Adenine nucleotide alpha hydrolases-like"/>
    <property type="match status" value="1"/>
</dbReference>
<dbReference type="CDD" id="cd00293">
    <property type="entry name" value="USP-like"/>
    <property type="match status" value="1"/>
</dbReference>
<feature type="domain" description="UspA" evidence="2">
    <location>
        <begin position="157"/>
        <end position="276"/>
    </location>
</feature>
<evidence type="ECO:0000313" key="4">
    <source>
        <dbReference type="Proteomes" id="UP000193335"/>
    </source>
</evidence>
<dbReference type="Proteomes" id="UP000193335">
    <property type="component" value="Unassembled WGS sequence"/>
</dbReference>
<name>A0A1Y2JLR2_BRAJP</name>
<reference evidence="3 4" key="1">
    <citation type="submission" date="2017-03" db="EMBL/GenBank/DDBJ databases">
        <title>Whole genome sequences of fourteen strains of Bradyrhizobium canariense and one strain of Bradyrhizobium japonicum isolated from Lupinus (Papilionoideae: Genisteae) species in Algeria.</title>
        <authorList>
            <person name="Crovadore J."/>
            <person name="Chekireb D."/>
            <person name="Brachmann A."/>
            <person name="Chablais R."/>
            <person name="Cochard B."/>
            <person name="Lefort F."/>
        </authorList>
    </citation>
    <scope>NUCLEOTIDE SEQUENCE [LARGE SCALE GENOMIC DNA]</scope>
    <source>
        <strain evidence="3 4">UBMA197</strain>
    </source>
</reference>
<comment type="similarity">
    <text evidence="1">Belongs to the universal stress protein A family.</text>
</comment>
<dbReference type="InterPro" id="IPR006016">
    <property type="entry name" value="UspA"/>
</dbReference>
<dbReference type="AlphaFoldDB" id="A0A1Y2JLR2"/>
<dbReference type="PRINTS" id="PR01438">
    <property type="entry name" value="UNVRSLSTRESS"/>
</dbReference>
<evidence type="ECO:0000259" key="2">
    <source>
        <dbReference type="Pfam" id="PF00582"/>
    </source>
</evidence>
<dbReference type="PANTHER" id="PTHR46268">
    <property type="entry name" value="STRESS RESPONSE PROTEIN NHAX"/>
    <property type="match status" value="1"/>
</dbReference>
<gene>
    <name evidence="3" type="ORF">BSZ19_24830</name>
</gene>
<sequence>MTNAMIKDVMLRLDGTSADDARLAAAAQIAAMFDGHITGLFFNIVQDELEGGSADQTANSKEAARQAGDATEAILFQRLTRLQHSANLLRFDVTGDLDMAETALLMARTADTFVALRPNGRSNEPHDLMDNLLFGTGRHLFLVPDDWTGFEPLDTAIVAWNGSRESARAVAEALPLLQVAKKVGVLVVEGERQTRVDPLKASDAVQHLRHHGVDAVKYRAVGEEDDTADILVAECGSLGANLLVMGSYGHSGLHELLPGSTTTRILRIAPFPLLIAH</sequence>
<dbReference type="EMBL" id="NAFL01000261">
    <property type="protein sequence ID" value="OSJ30434.1"/>
    <property type="molecule type" value="Genomic_DNA"/>
</dbReference>